<dbReference type="GO" id="GO:0042910">
    <property type="term" value="F:xenobiotic transmembrane transporter activity"/>
    <property type="evidence" value="ECO:0007669"/>
    <property type="project" value="TreeGrafter"/>
</dbReference>
<dbReference type="Gene3D" id="3.30.70.1440">
    <property type="entry name" value="Multidrug efflux transporter AcrB pore domain"/>
    <property type="match status" value="1"/>
</dbReference>
<sequence>MRSLIAFFINNRVAANMLAIFLVLVGYFASTTLVVRLFPDINLYSVNITVPYPGATPEEVEEAIVEPIEERISGLEGVRKYSAVAAENVANIVVELYESEDVNELTNDIRTEVSQITVFPEEAEEPQIGELESSELIAQVVLSGPVDTVTLKKTAQTLRNRIAGREGVSRVDVVGVPEYLIEIEVSEPRMQALGLSLPQLADTIGRESLDLSGGEIEGLNRRTLVRTLGENEIGEEFREVVVASTAAGSPIRLGAIADINDGLADSPLETNYDERPAVVVNVYRVGAEKVFSLIEAVREEVERLQPDLPPAVETVIWRDQSLDLQSRIDLLVRNAIIGLILVTAILLLFLDVRIAFWVAVGVGISFAGSLILMALFGISINQLTLFGFILAIGIVVDDAIVVGENIYTTLEEGEHKGARAALVGAYRVARPVLFAISTTICAFLPLLFLPGQFGQFLGAIAAVVIFVLLLSLTESFFILPQHVSHIDGSPPPRISVRRFTDPLKDWTTKRLDRFSTERLGPAITWCVKFPLTTLMIAFGALFATFTLMSTSIVKFDFFPEVEGNYVTATVVLAESASDAETRRATRQIVDAVAAASEKIAGPLKTDPEDIVEGTLWSIGQAVGDEAPGAVAASGGPAANAGYAIVKIQDAAVRKFKAVDFEQAWREATGDLPGAQELTFSSDLVGGGADVTLELTGPNEENVRAALGRLREEVVKLPGTYAVRDDRFRTTEEFQIRLLPTGRSLGLTNADVASQVRAAYFGAEAVRVQRDREEVEVRVRYSEAERQTVETIRNQRIRVADGYVPLSQVATVEVGEAPSVINRENGARVYTLRADVDLNISTGGAITSAVFQRIWPEIQEDYPNVSIGYGGDQEEEARSMSALGRNFLIAMFAIYTLLALSFGSYTQPLIVLVLIPFGLIGALWGHALLGINLTLLSLFGIIGLSGVIINDALLMVDYINEALEKGVERGKAIVDSAVGRFRPIILTSVTTFLGVTPIISEQSVQAAFLVPTAVSLGFGILFGTFILMLVVPAAASLHGIAHDNARWLKTKGGEAVRRTVHKVRGKEKTDLSRLR</sequence>
<feature type="transmembrane region" description="Helical" evidence="1">
    <location>
        <begin position="13"/>
        <end position="35"/>
    </location>
</feature>
<reference evidence="2 3" key="2">
    <citation type="journal article" date="2011" name="J. Bacteriol.">
        <title>Complete genome sequence of strain HTCC2503T of Parvularcula bermudensis, the type species of the order "Parvularculales" in the class Alphaproteobacteria.</title>
        <authorList>
            <person name="Oh H.M."/>
            <person name="Kang I."/>
            <person name="Vergin K.L."/>
            <person name="Kang D."/>
            <person name="Rhee K.H."/>
            <person name="Giovannoni S.J."/>
            <person name="Cho J.C."/>
        </authorList>
    </citation>
    <scope>NUCLEOTIDE SEQUENCE [LARGE SCALE GENOMIC DNA]</scope>
    <source>
        <strain evidence="3">ATCC BAA-594 / HTCC2503 / KCTC 12087</strain>
    </source>
</reference>
<dbReference type="PRINTS" id="PR00702">
    <property type="entry name" value="ACRIFLAVINRP"/>
</dbReference>
<keyword evidence="1" id="KW-0812">Transmembrane</keyword>
<feature type="transmembrane region" description="Helical" evidence="1">
    <location>
        <begin position="356"/>
        <end position="378"/>
    </location>
</feature>
<evidence type="ECO:0000313" key="2">
    <source>
        <dbReference type="EMBL" id="ADM08699.1"/>
    </source>
</evidence>
<dbReference type="SUPFAM" id="SSF82714">
    <property type="entry name" value="Multidrug efflux transporter AcrB TolC docking domain, DN and DC subdomains"/>
    <property type="match status" value="2"/>
</dbReference>
<keyword evidence="1" id="KW-1133">Transmembrane helix</keyword>
<feature type="transmembrane region" description="Helical" evidence="1">
    <location>
        <begin position="428"/>
        <end position="449"/>
    </location>
</feature>
<keyword evidence="1" id="KW-0472">Membrane</keyword>
<feature type="transmembrane region" description="Helical" evidence="1">
    <location>
        <begin position="522"/>
        <end position="545"/>
    </location>
</feature>
<dbReference type="SUPFAM" id="SSF82693">
    <property type="entry name" value="Multidrug efflux transporter AcrB pore domain, PN1, PN2, PC1 and PC2 subdomains"/>
    <property type="match status" value="2"/>
</dbReference>
<dbReference type="Gene3D" id="3.30.70.1320">
    <property type="entry name" value="Multidrug efflux transporter AcrB pore domain like"/>
    <property type="match status" value="1"/>
</dbReference>
<evidence type="ECO:0000313" key="3">
    <source>
        <dbReference type="Proteomes" id="UP000001302"/>
    </source>
</evidence>
<dbReference type="RefSeq" id="WP_013299673.1">
    <property type="nucleotide sequence ID" value="NC_014414.1"/>
</dbReference>
<dbReference type="AlphaFoldDB" id="E0TD40"/>
<dbReference type="Gene3D" id="1.20.1640.10">
    <property type="entry name" value="Multidrug efflux transporter AcrB transmembrane domain"/>
    <property type="match status" value="2"/>
</dbReference>
<dbReference type="Gene3D" id="3.30.70.1430">
    <property type="entry name" value="Multidrug efflux transporter AcrB pore domain"/>
    <property type="match status" value="2"/>
</dbReference>
<feature type="transmembrane region" description="Helical" evidence="1">
    <location>
        <begin position="330"/>
        <end position="350"/>
    </location>
</feature>
<evidence type="ECO:0000256" key="1">
    <source>
        <dbReference type="SAM" id="Phobius"/>
    </source>
</evidence>
<dbReference type="KEGG" id="pbr:PB2503_03112"/>
<feature type="transmembrane region" description="Helical" evidence="1">
    <location>
        <begin position="1017"/>
        <end position="1040"/>
    </location>
</feature>
<keyword evidence="3" id="KW-1185">Reference proteome</keyword>
<dbReference type="Proteomes" id="UP000001302">
    <property type="component" value="Chromosome"/>
</dbReference>
<dbReference type="Pfam" id="PF00873">
    <property type="entry name" value="ACR_tran"/>
    <property type="match status" value="1"/>
</dbReference>
<organism evidence="2 3">
    <name type="scientific">Parvularcula bermudensis (strain ATCC BAA-594 / HTCC2503 / KCTC 12087)</name>
    <dbReference type="NCBI Taxonomy" id="314260"/>
    <lineage>
        <taxon>Bacteria</taxon>
        <taxon>Pseudomonadati</taxon>
        <taxon>Pseudomonadota</taxon>
        <taxon>Alphaproteobacteria</taxon>
        <taxon>Parvularculales</taxon>
        <taxon>Parvularculaceae</taxon>
        <taxon>Parvularcula</taxon>
    </lineage>
</organism>
<dbReference type="InterPro" id="IPR027463">
    <property type="entry name" value="AcrB_DN_DC_subdom"/>
</dbReference>
<accession>E0TD40</accession>
<feature type="transmembrane region" description="Helical" evidence="1">
    <location>
        <begin position="886"/>
        <end position="902"/>
    </location>
</feature>
<name>E0TD40_PARBH</name>
<dbReference type="eggNOG" id="COG0841">
    <property type="taxonomic scope" value="Bacteria"/>
</dbReference>
<dbReference type="HOGENOM" id="CLU_002755_1_2_5"/>
<feature type="transmembrane region" description="Helical" evidence="1">
    <location>
        <begin position="908"/>
        <end position="928"/>
    </location>
</feature>
<dbReference type="Gene3D" id="3.30.2090.10">
    <property type="entry name" value="Multidrug efflux transporter AcrB TolC docking domain, DN and DC subdomains"/>
    <property type="match status" value="2"/>
</dbReference>
<dbReference type="PANTHER" id="PTHR32063">
    <property type="match status" value="1"/>
</dbReference>
<dbReference type="GO" id="GO:0005886">
    <property type="term" value="C:plasma membrane"/>
    <property type="evidence" value="ECO:0007669"/>
    <property type="project" value="TreeGrafter"/>
</dbReference>
<dbReference type="SUPFAM" id="SSF82866">
    <property type="entry name" value="Multidrug efflux transporter AcrB transmembrane domain"/>
    <property type="match status" value="2"/>
</dbReference>
<proteinExistence type="predicted"/>
<protein>
    <submittedName>
        <fullName evidence="2">Cobalt-zinc-cadmium resistance protein (CzcA)-like</fullName>
    </submittedName>
</protein>
<reference evidence="3" key="1">
    <citation type="submission" date="2010-08" db="EMBL/GenBank/DDBJ databases">
        <title>Genome sequence of Parvularcula bermudensis HTCC2503.</title>
        <authorList>
            <person name="Kang D.-M."/>
            <person name="Oh H.-M."/>
            <person name="Cho J.-C."/>
        </authorList>
    </citation>
    <scope>NUCLEOTIDE SEQUENCE [LARGE SCALE GENOMIC DNA]</scope>
    <source>
        <strain evidence="3">ATCC BAA-594 / HTCC2503 / KCTC 12087</strain>
    </source>
</reference>
<dbReference type="EMBL" id="CP002156">
    <property type="protein sequence ID" value="ADM08699.1"/>
    <property type="molecule type" value="Genomic_DNA"/>
</dbReference>
<feature type="transmembrane region" description="Helical" evidence="1">
    <location>
        <begin position="385"/>
        <end position="408"/>
    </location>
</feature>
<feature type="transmembrane region" description="Helical" evidence="1">
    <location>
        <begin position="456"/>
        <end position="479"/>
    </location>
</feature>
<dbReference type="STRING" id="314260.PB2503_03112"/>
<gene>
    <name evidence="2" type="ordered locus">PB2503_03112</name>
</gene>
<dbReference type="InterPro" id="IPR001036">
    <property type="entry name" value="Acrflvin-R"/>
</dbReference>
<dbReference type="PANTHER" id="PTHR32063:SF33">
    <property type="entry name" value="RND SUPERFAMILY EFFLUX PUMP PERMEASE COMPONENT"/>
    <property type="match status" value="1"/>
</dbReference>
<feature type="transmembrane region" description="Helical" evidence="1">
    <location>
        <begin position="935"/>
        <end position="955"/>
    </location>
</feature>
<dbReference type="OrthoDB" id="9798415at2"/>